<name>A0A919JLQ8_9ACTN</name>
<dbReference type="InterPro" id="IPR036249">
    <property type="entry name" value="Thioredoxin-like_sf"/>
</dbReference>
<dbReference type="EMBL" id="BOMQ01000059">
    <property type="protein sequence ID" value="GIE51481.1"/>
    <property type="molecule type" value="Genomic_DNA"/>
</dbReference>
<sequence>MYLGAGESEAVRRSDEEAAVRRQFEMDAVWSRMIAPGGRIPDLPLIEVDLGPIHLRRLLDTGPLVLVFIRYAGSAACEETLVAYERTLAPACADLDAHLVAVSPQRAELLAPAKHRNDLSYLVAADPRHSLIDAFGIGYPAPEAIDKLGTRRAVLPYPSVVVADRAGTVRYADVHPFTAARTPAARIIATLRQQICSIPMAPRR</sequence>
<protein>
    <submittedName>
        <fullName evidence="2">Peroxiredoxin</fullName>
    </submittedName>
</protein>
<gene>
    <name evidence="2" type="ORF">Ani05nite_50150</name>
</gene>
<comment type="caution">
    <text evidence="2">The sequence shown here is derived from an EMBL/GenBank/DDBJ whole genome shotgun (WGS) entry which is preliminary data.</text>
</comment>
<keyword evidence="3" id="KW-1185">Reference proteome</keyword>
<evidence type="ECO:0000313" key="2">
    <source>
        <dbReference type="EMBL" id="GIE51481.1"/>
    </source>
</evidence>
<dbReference type="SUPFAM" id="SSF52833">
    <property type="entry name" value="Thioredoxin-like"/>
    <property type="match status" value="1"/>
</dbReference>
<proteinExistence type="predicted"/>
<dbReference type="GO" id="GO:0016209">
    <property type="term" value="F:antioxidant activity"/>
    <property type="evidence" value="ECO:0007669"/>
    <property type="project" value="InterPro"/>
</dbReference>
<evidence type="ECO:0000313" key="3">
    <source>
        <dbReference type="Proteomes" id="UP000647172"/>
    </source>
</evidence>
<reference evidence="2" key="1">
    <citation type="submission" date="2021-01" db="EMBL/GenBank/DDBJ databases">
        <title>Whole genome shotgun sequence of Actinoplanes nipponensis NBRC 14063.</title>
        <authorList>
            <person name="Komaki H."/>
            <person name="Tamura T."/>
        </authorList>
    </citation>
    <scope>NUCLEOTIDE SEQUENCE</scope>
    <source>
        <strain evidence="2">NBRC 14063</strain>
    </source>
</reference>
<dbReference type="AlphaFoldDB" id="A0A919JLQ8"/>
<organism evidence="2 3">
    <name type="scientific">Actinoplanes nipponensis</name>
    <dbReference type="NCBI Taxonomy" id="135950"/>
    <lineage>
        <taxon>Bacteria</taxon>
        <taxon>Bacillati</taxon>
        <taxon>Actinomycetota</taxon>
        <taxon>Actinomycetes</taxon>
        <taxon>Micromonosporales</taxon>
        <taxon>Micromonosporaceae</taxon>
        <taxon>Actinoplanes</taxon>
    </lineage>
</organism>
<evidence type="ECO:0000259" key="1">
    <source>
        <dbReference type="Pfam" id="PF00578"/>
    </source>
</evidence>
<feature type="domain" description="Alkyl hydroperoxide reductase subunit C/ Thiol specific antioxidant" evidence="1">
    <location>
        <begin position="37"/>
        <end position="171"/>
    </location>
</feature>
<dbReference type="Proteomes" id="UP000647172">
    <property type="component" value="Unassembled WGS sequence"/>
</dbReference>
<dbReference type="InterPro" id="IPR000866">
    <property type="entry name" value="AhpC/TSA"/>
</dbReference>
<dbReference type="Gene3D" id="3.40.30.10">
    <property type="entry name" value="Glutaredoxin"/>
    <property type="match status" value="1"/>
</dbReference>
<dbReference type="GO" id="GO:0016491">
    <property type="term" value="F:oxidoreductase activity"/>
    <property type="evidence" value="ECO:0007669"/>
    <property type="project" value="InterPro"/>
</dbReference>
<dbReference type="Pfam" id="PF00578">
    <property type="entry name" value="AhpC-TSA"/>
    <property type="match status" value="1"/>
</dbReference>
<accession>A0A919JLQ8</accession>